<dbReference type="AlphaFoldDB" id="A0A1B6FPB0"/>
<protein>
    <submittedName>
        <fullName evidence="1">Uncharacterized protein</fullName>
    </submittedName>
</protein>
<sequence>RAHIKSFKGRGSHYGLKDSKKMYLPEELNLMKMYNMFKEANPTIKVSDRSYREIFNTEFNISFGYPRTDTCSQCDEFSAKLKAEEIKRSECSDPNDIIKIDADIQRLKTENLLHKKKASQFYENKKQARLRAKKDCRFEAICMDFCKNLPCPNVPTNDVYYRRQLSVYSFNIHVLSSS</sequence>
<name>A0A1B6FPB0_9HEMI</name>
<gene>
    <name evidence="1" type="ORF">g.49699</name>
</gene>
<dbReference type="EMBL" id="GECZ01017737">
    <property type="protein sequence ID" value="JAS52032.1"/>
    <property type="molecule type" value="Transcribed_RNA"/>
</dbReference>
<reference evidence="1" key="1">
    <citation type="submission" date="2015-11" db="EMBL/GenBank/DDBJ databases">
        <title>De novo transcriptome assembly of four potential Pierce s Disease insect vectors from Arizona vineyards.</title>
        <authorList>
            <person name="Tassone E.E."/>
        </authorList>
    </citation>
    <scope>NUCLEOTIDE SEQUENCE</scope>
</reference>
<feature type="non-terminal residue" evidence="1">
    <location>
        <position position="1"/>
    </location>
</feature>
<accession>A0A1B6FPB0</accession>
<dbReference type="PANTHER" id="PTHR10773:SF19">
    <property type="match status" value="1"/>
</dbReference>
<organism evidence="1">
    <name type="scientific">Cuerna arida</name>
    <dbReference type="NCBI Taxonomy" id="1464854"/>
    <lineage>
        <taxon>Eukaryota</taxon>
        <taxon>Metazoa</taxon>
        <taxon>Ecdysozoa</taxon>
        <taxon>Arthropoda</taxon>
        <taxon>Hexapoda</taxon>
        <taxon>Insecta</taxon>
        <taxon>Pterygota</taxon>
        <taxon>Neoptera</taxon>
        <taxon>Paraneoptera</taxon>
        <taxon>Hemiptera</taxon>
        <taxon>Auchenorrhyncha</taxon>
        <taxon>Membracoidea</taxon>
        <taxon>Cicadellidae</taxon>
        <taxon>Cicadellinae</taxon>
        <taxon>Proconiini</taxon>
        <taxon>Cuerna</taxon>
    </lineage>
</organism>
<evidence type="ECO:0000313" key="1">
    <source>
        <dbReference type="EMBL" id="JAS52032.1"/>
    </source>
</evidence>
<proteinExistence type="predicted"/>
<feature type="non-terminal residue" evidence="1">
    <location>
        <position position="178"/>
    </location>
</feature>
<dbReference type="PANTHER" id="PTHR10773">
    <property type="entry name" value="DNA-DIRECTED RNA POLYMERASES I, II, AND III SUBUNIT RPABC2"/>
    <property type="match status" value="1"/>
</dbReference>